<dbReference type="Proteomes" id="UP001374599">
    <property type="component" value="Unassembled WGS sequence"/>
</dbReference>
<evidence type="ECO:0000313" key="2">
    <source>
        <dbReference type="Proteomes" id="UP001374599"/>
    </source>
</evidence>
<accession>A0ACB5UIB2</accession>
<name>A0ACB5UIB2_9FIRM</name>
<evidence type="ECO:0000313" key="1">
    <source>
        <dbReference type="EMBL" id="GMQ62294.1"/>
    </source>
</evidence>
<dbReference type="EMBL" id="BTPU01000023">
    <property type="protein sequence ID" value="GMQ62294.1"/>
    <property type="molecule type" value="Genomic_DNA"/>
</dbReference>
<reference evidence="1" key="1">
    <citation type="submission" date="2023-09" db="EMBL/GenBank/DDBJ databases">
        <title>Vallitalea sediminicola and Vallitalea maricola sp. nov., anaerobic bacteria isolated from marine sediment.</title>
        <authorList>
            <person name="Hirano S."/>
            <person name="Maeda A."/>
            <person name="Terahara T."/>
            <person name="Mori K."/>
            <person name="Hamada M."/>
            <person name="Matsumoto R."/>
            <person name="Kobayashi T."/>
        </authorList>
    </citation>
    <scope>NUCLEOTIDE SEQUENCE</scope>
    <source>
        <strain evidence="1">AN17-2</strain>
    </source>
</reference>
<gene>
    <name evidence="1" type="ORF">AN2V17_15260</name>
</gene>
<keyword evidence="2" id="KW-1185">Reference proteome</keyword>
<comment type="caution">
    <text evidence="1">The sequence shown here is derived from an EMBL/GenBank/DDBJ whole genome shotgun (WGS) entry which is preliminary data.</text>
</comment>
<organism evidence="1 2">
    <name type="scientific">Vallitalea maricola</name>
    <dbReference type="NCBI Taxonomy" id="3074433"/>
    <lineage>
        <taxon>Bacteria</taxon>
        <taxon>Bacillati</taxon>
        <taxon>Bacillota</taxon>
        <taxon>Clostridia</taxon>
        <taxon>Lachnospirales</taxon>
        <taxon>Vallitaleaceae</taxon>
        <taxon>Vallitalea</taxon>
    </lineage>
</organism>
<sequence length="265" mass="29462">MKKRFILILTIVLLSCVMCVYVIGGMPGVYAWNLLVFIFAPIASLSLLPQIVVYVVRFLKKKDTRWNLRYLLFSIAFSIPITVLFGVGILTYPTKANEADTVSMLMPVENPVLFGGREYITHSAWPSECYAYDILSEPYDIDSSDLTDYGIFGKNVIAPISGLVIGVEDTEPDIPPNTEDFTSSFGNYIFMEIEESKTYLILAHLEVNSVKVSVGDYVQAGQIIAKVGNSGTTSEPHLHIQHQRNNPLNTAIPTLSEGLPIDFKE</sequence>
<proteinExistence type="predicted"/>
<protein>
    <submittedName>
        <fullName evidence="1">M23 family metallopeptidase</fullName>
    </submittedName>
</protein>